<dbReference type="Proteomes" id="UP000663859">
    <property type="component" value="Unassembled WGS sequence"/>
</dbReference>
<dbReference type="RefSeq" id="WP_174583141.1">
    <property type="nucleotide sequence ID" value="NZ_CAJNOB010000013.1"/>
</dbReference>
<keyword evidence="3" id="KW-1185">Reference proteome</keyword>
<organism evidence="2 3">
    <name type="scientific">Candidatus Methylacidithermus pantelleriae</name>
    <dbReference type="NCBI Taxonomy" id="2744239"/>
    <lineage>
        <taxon>Bacteria</taxon>
        <taxon>Pseudomonadati</taxon>
        <taxon>Verrucomicrobiota</taxon>
        <taxon>Methylacidiphilae</taxon>
        <taxon>Methylacidiphilales</taxon>
        <taxon>Methylacidiphilaceae</taxon>
        <taxon>Candidatus Methylacidithermus</taxon>
    </lineage>
</organism>
<comment type="caution">
    <text evidence="2">The sequence shown here is derived from an EMBL/GenBank/DDBJ whole genome shotgun (WGS) entry which is preliminary data.</text>
</comment>
<proteinExistence type="predicted"/>
<sequence>MDAVRQVLVRLEPQTGREEEWSQACDRLEAYLLVLGVQSSLRRHQLVLALLAEAMARHRENPARSPTELLLSFTLERVQKWLADEEGLAVDRWEQARRLLILYLTGGPQIWPKAAVGEKTLLVPRKLASSLLPGPEVVLSHMASQPLDYGPLATIAKEAWEDVSWKDVLVALLFWAAVFLCGYFFWLRHA</sequence>
<keyword evidence="1" id="KW-1133">Transmembrane helix</keyword>
<keyword evidence="1" id="KW-0812">Transmembrane</keyword>
<feature type="transmembrane region" description="Helical" evidence="1">
    <location>
        <begin position="168"/>
        <end position="186"/>
    </location>
</feature>
<dbReference type="AlphaFoldDB" id="A0A8J2BPM6"/>
<reference evidence="2" key="1">
    <citation type="submission" date="2021-02" db="EMBL/GenBank/DDBJ databases">
        <authorList>
            <person name="Cremers G."/>
            <person name="Picone N."/>
        </authorList>
    </citation>
    <scope>NUCLEOTIDE SEQUENCE</scope>
    <source>
        <strain evidence="2">PQ17</strain>
    </source>
</reference>
<gene>
    <name evidence="2" type="ORF">MPNT_200032</name>
</gene>
<keyword evidence="1" id="KW-0472">Membrane</keyword>
<evidence type="ECO:0000313" key="3">
    <source>
        <dbReference type="Proteomes" id="UP000663859"/>
    </source>
</evidence>
<evidence type="ECO:0000313" key="2">
    <source>
        <dbReference type="EMBL" id="CAF0697025.1"/>
    </source>
</evidence>
<dbReference type="EMBL" id="CAJNOB010000013">
    <property type="protein sequence ID" value="CAF0697025.1"/>
    <property type="molecule type" value="Genomic_DNA"/>
</dbReference>
<evidence type="ECO:0000256" key="1">
    <source>
        <dbReference type="SAM" id="Phobius"/>
    </source>
</evidence>
<protein>
    <submittedName>
        <fullName evidence="2">Uncharacterized protein</fullName>
    </submittedName>
</protein>
<name>A0A8J2BPM6_9BACT</name>
<accession>A0A8J2BPM6</accession>